<comment type="caution">
    <text evidence="2">The sequence shown here is derived from an EMBL/GenBank/DDBJ whole genome shotgun (WGS) entry which is preliminary data.</text>
</comment>
<accession>A0A922IFC6</accession>
<dbReference type="EMBL" id="ASGP02000001">
    <property type="protein sequence ID" value="KAH9529110.1"/>
    <property type="molecule type" value="Genomic_DNA"/>
</dbReference>
<dbReference type="PANTHER" id="PTHR37159:SF1">
    <property type="entry name" value="GH11867P"/>
    <property type="match status" value="1"/>
</dbReference>
<dbReference type="GO" id="GO:0016491">
    <property type="term" value="F:oxidoreductase activity"/>
    <property type="evidence" value="ECO:0007669"/>
    <property type="project" value="InterPro"/>
</dbReference>
<proteinExistence type="predicted"/>
<feature type="domain" description="ER-bound oxygenase mpaB/mpaB'/Rubber oxygenase catalytic" evidence="1">
    <location>
        <begin position="74"/>
        <end position="212"/>
    </location>
</feature>
<keyword evidence="3" id="KW-1185">Reference proteome</keyword>
<feature type="non-terminal residue" evidence="2">
    <location>
        <position position="1"/>
    </location>
</feature>
<evidence type="ECO:0000313" key="2">
    <source>
        <dbReference type="EMBL" id="KAH9529110.1"/>
    </source>
</evidence>
<dbReference type="InterPro" id="IPR018713">
    <property type="entry name" value="MPAB/Lcp_cat_dom"/>
</dbReference>
<evidence type="ECO:0000313" key="3">
    <source>
        <dbReference type="Proteomes" id="UP000790347"/>
    </source>
</evidence>
<name>A0A922IFC6_DERFA</name>
<reference evidence="2" key="1">
    <citation type="submission" date="2013-05" db="EMBL/GenBank/DDBJ databases">
        <authorList>
            <person name="Yim A.K.Y."/>
            <person name="Chan T.F."/>
            <person name="Ji K.M."/>
            <person name="Liu X.Y."/>
            <person name="Zhou J.W."/>
            <person name="Li R.Q."/>
            <person name="Yang K.Y."/>
            <person name="Li J."/>
            <person name="Li M."/>
            <person name="Law P.T.W."/>
            <person name="Wu Y.L."/>
            <person name="Cai Z.L."/>
            <person name="Qin H."/>
            <person name="Bao Y."/>
            <person name="Leung R.K.K."/>
            <person name="Ng P.K.S."/>
            <person name="Zou J."/>
            <person name="Zhong X.J."/>
            <person name="Ran P.X."/>
            <person name="Zhong N.S."/>
            <person name="Liu Z.G."/>
            <person name="Tsui S.K.W."/>
        </authorList>
    </citation>
    <scope>NUCLEOTIDE SEQUENCE</scope>
    <source>
        <strain evidence="2">Derf</strain>
        <tissue evidence="2">Whole organism</tissue>
    </source>
</reference>
<dbReference type="Pfam" id="PF09995">
    <property type="entry name" value="MPAB_Lcp_cat"/>
    <property type="match status" value="1"/>
</dbReference>
<protein>
    <recommendedName>
        <fullName evidence="1">ER-bound oxygenase mpaB/mpaB'/Rubber oxygenase catalytic domain-containing protein</fullName>
    </recommendedName>
</protein>
<gene>
    <name evidence="2" type="ORF">DERF_003013</name>
</gene>
<dbReference type="AlphaFoldDB" id="A0A922IFC6"/>
<sequence>FPSISFINMDQNDFVERVRARRLMISNEGKITIGISPDIDTNKPPIWFDQSAFLHAQKLFKTYGAIIRISQFYGLLLVLHDPYGATPLLCTGNSRTVSKLFRRYLSTIIRVNDWFKDDPFNVESDSYRQLRTVRGMHKSVAKKMNENGRFMENGKPKLWIPQHGMCIAQFTFVGFMAIFPKKLGFHNFTNEDFHAMFHFWRVIGYCLGTDDRYNLCSGTDEETIELCRQIYFEQWLPAMKSNPYTEGIAMSRGICLAMSELDSYLNYNLLMNYGAPFLQLNPNAYPLTVSEKLSYYSLKMFYDFGSKFSLVNWTATKYALISIDRAINNCDQIERKLQQKYADLKYENSYNDCPFTVNIDYSDAF</sequence>
<organism evidence="2 3">
    <name type="scientific">Dermatophagoides farinae</name>
    <name type="common">American house dust mite</name>
    <dbReference type="NCBI Taxonomy" id="6954"/>
    <lineage>
        <taxon>Eukaryota</taxon>
        <taxon>Metazoa</taxon>
        <taxon>Ecdysozoa</taxon>
        <taxon>Arthropoda</taxon>
        <taxon>Chelicerata</taxon>
        <taxon>Arachnida</taxon>
        <taxon>Acari</taxon>
        <taxon>Acariformes</taxon>
        <taxon>Sarcoptiformes</taxon>
        <taxon>Astigmata</taxon>
        <taxon>Psoroptidia</taxon>
        <taxon>Analgoidea</taxon>
        <taxon>Pyroglyphidae</taxon>
        <taxon>Dermatophagoidinae</taxon>
        <taxon>Dermatophagoides</taxon>
    </lineage>
</organism>
<evidence type="ECO:0000259" key="1">
    <source>
        <dbReference type="Pfam" id="PF09995"/>
    </source>
</evidence>
<reference evidence="2" key="2">
    <citation type="journal article" date="2022" name="Res Sq">
        <title>Comparative Genomics Reveals Insights into the Divergent Evolution of Astigmatic Mites and Household Pest Adaptations.</title>
        <authorList>
            <person name="Xiong Q."/>
            <person name="Wan A.T.-Y."/>
            <person name="Liu X.-Y."/>
            <person name="Fung C.S.-H."/>
            <person name="Xiao X."/>
            <person name="Malainual N."/>
            <person name="Hou J."/>
            <person name="Wang L."/>
            <person name="Wang M."/>
            <person name="Yang K."/>
            <person name="Cui Y."/>
            <person name="Leung E."/>
            <person name="Nong W."/>
            <person name="Shin S.-K."/>
            <person name="Au S."/>
            <person name="Jeong K.Y."/>
            <person name="Chew F.T."/>
            <person name="Hui J."/>
            <person name="Leung T.F."/>
            <person name="Tungtrongchitr A."/>
            <person name="Zhong N."/>
            <person name="Liu Z."/>
            <person name="Tsui S."/>
        </authorList>
    </citation>
    <scope>NUCLEOTIDE SEQUENCE</scope>
    <source>
        <strain evidence="2">Derf</strain>
        <tissue evidence="2">Whole organism</tissue>
    </source>
</reference>
<dbReference type="Proteomes" id="UP000790347">
    <property type="component" value="Unassembled WGS sequence"/>
</dbReference>
<dbReference type="PANTHER" id="PTHR37159">
    <property type="entry name" value="GH11867P"/>
    <property type="match status" value="1"/>
</dbReference>